<dbReference type="InterPro" id="IPR013655">
    <property type="entry name" value="PAS_fold_3"/>
</dbReference>
<dbReference type="NCBIfam" id="TIGR00229">
    <property type="entry name" value="sensory_box"/>
    <property type="match status" value="1"/>
</dbReference>
<dbReference type="PROSITE" id="PS50112">
    <property type="entry name" value="PAS"/>
    <property type="match status" value="1"/>
</dbReference>
<dbReference type="GO" id="GO:0009927">
    <property type="term" value="F:histidine phosphotransfer kinase activity"/>
    <property type="evidence" value="ECO:0007669"/>
    <property type="project" value="TreeGrafter"/>
</dbReference>
<dbReference type="SUPFAM" id="SSF47384">
    <property type="entry name" value="Homodimeric domain of signal transducing histidine kinase"/>
    <property type="match status" value="2"/>
</dbReference>
<dbReference type="Pfam" id="PF00072">
    <property type="entry name" value="Response_reg"/>
    <property type="match status" value="2"/>
</dbReference>
<feature type="region of interest" description="Disordered" evidence="8">
    <location>
        <begin position="1268"/>
        <end position="1304"/>
    </location>
</feature>
<dbReference type="OMA" id="NTDARSY"/>
<dbReference type="SUPFAM" id="SSF52172">
    <property type="entry name" value="CheY-like"/>
    <property type="match status" value="2"/>
</dbReference>
<keyword evidence="4" id="KW-0808">Transferase</keyword>
<dbReference type="CDD" id="cd17574">
    <property type="entry name" value="REC_OmpR"/>
    <property type="match status" value="1"/>
</dbReference>
<feature type="modified residue" description="4-aspartylphosphate" evidence="6">
    <location>
        <position position="788"/>
    </location>
</feature>
<dbReference type="Pfam" id="PF08447">
    <property type="entry name" value="PAS_3"/>
    <property type="match status" value="1"/>
</dbReference>
<feature type="domain" description="Histidine kinase" evidence="9">
    <location>
        <begin position="463"/>
        <end position="678"/>
    </location>
</feature>
<dbReference type="VEuPathDB" id="FungiDB:SPPG_04970"/>
<dbReference type="SUPFAM" id="SSF55785">
    <property type="entry name" value="PYP-like sensor domain (PAS domain)"/>
    <property type="match status" value="2"/>
</dbReference>
<gene>
    <name evidence="12" type="ORF">SPPG_04970</name>
</gene>
<dbReference type="CDD" id="cd17546">
    <property type="entry name" value="REC_hyHK_CKI1_RcsC-like"/>
    <property type="match status" value="1"/>
</dbReference>
<dbReference type="FunFam" id="1.10.287.130:FF:000045">
    <property type="entry name" value="Two-component system sensor histidine kinase/response regulator"/>
    <property type="match status" value="1"/>
</dbReference>
<dbReference type="PANTHER" id="PTHR43047:SF72">
    <property type="entry name" value="OSMOSENSING HISTIDINE PROTEIN KINASE SLN1"/>
    <property type="match status" value="1"/>
</dbReference>
<dbReference type="SMART" id="SM00387">
    <property type="entry name" value="HATPase_c"/>
    <property type="match status" value="2"/>
</dbReference>
<evidence type="ECO:0000256" key="5">
    <source>
        <dbReference type="ARBA" id="ARBA00022777"/>
    </source>
</evidence>
<reference evidence="12 13" key="1">
    <citation type="submission" date="2009-08" db="EMBL/GenBank/DDBJ databases">
        <title>The Genome Sequence of Spizellomyces punctatus strain DAOM BR117.</title>
        <authorList>
            <consortium name="The Broad Institute Genome Sequencing Platform"/>
            <person name="Russ C."/>
            <person name="Cuomo C."/>
            <person name="Shea T."/>
            <person name="Young S.K."/>
            <person name="Zeng Q."/>
            <person name="Koehrsen M."/>
            <person name="Haas B."/>
            <person name="Borodovsky M."/>
            <person name="Guigo R."/>
            <person name="Alvarado L."/>
            <person name="Berlin A."/>
            <person name="Bochicchio J."/>
            <person name="Borenstein D."/>
            <person name="Chapman S."/>
            <person name="Chen Z."/>
            <person name="Engels R."/>
            <person name="Freedman E."/>
            <person name="Gellesch M."/>
            <person name="Goldberg J."/>
            <person name="Griggs A."/>
            <person name="Gujja S."/>
            <person name="Heiman D."/>
            <person name="Hepburn T."/>
            <person name="Howarth C."/>
            <person name="Jen D."/>
            <person name="Larson L."/>
            <person name="Lewis B."/>
            <person name="Mehta T."/>
            <person name="Park D."/>
            <person name="Pearson M."/>
            <person name="Roberts A."/>
            <person name="Saif S."/>
            <person name="Shenoy N."/>
            <person name="Sisk P."/>
            <person name="Stolte C."/>
            <person name="Sykes S."/>
            <person name="Thomson T."/>
            <person name="Walk T."/>
            <person name="White J."/>
            <person name="Yandava C."/>
            <person name="Burger G."/>
            <person name="Gray M.W."/>
            <person name="Holland P.W.H."/>
            <person name="King N."/>
            <person name="Lang F.B.F."/>
            <person name="Roger A.J."/>
            <person name="Ruiz-Trillo I."/>
            <person name="Lander E."/>
            <person name="Nusbaum C."/>
        </authorList>
    </citation>
    <scope>NUCLEOTIDE SEQUENCE [LARGE SCALE GENOMIC DNA]</scope>
    <source>
        <strain evidence="12 13">DAOM BR117</strain>
    </source>
</reference>
<dbReference type="InterPro" id="IPR035965">
    <property type="entry name" value="PAS-like_dom_sf"/>
</dbReference>
<dbReference type="InterPro" id="IPR036097">
    <property type="entry name" value="HisK_dim/P_sf"/>
</dbReference>
<evidence type="ECO:0000313" key="12">
    <source>
        <dbReference type="EMBL" id="KNC99582.1"/>
    </source>
</evidence>
<dbReference type="InParanoid" id="A0A0L0HET3"/>
<feature type="compositionally biased region" description="Low complexity" evidence="8">
    <location>
        <begin position="1286"/>
        <end position="1304"/>
    </location>
</feature>
<feature type="coiled-coil region" evidence="7">
    <location>
        <begin position="1003"/>
        <end position="1032"/>
    </location>
</feature>
<dbReference type="InterPro" id="IPR003661">
    <property type="entry name" value="HisK_dim/P_dom"/>
</dbReference>
<evidence type="ECO:0000256" key="2">
    <source>
        <dbReference type="ARBA" id="ARBA00012438"/>
    </source>
</evidence>
<feature type="region of interest" description="Disordered" evidence="8">
    <location>
        <begin position="711"/>
        <end position="739"/>
    </location>
</feature>
<feature type="modified residue" description="4-aspartylphosphate" evidence="6">
    <location>
        <position position="1468"/>
    </location>
</feature>
<evidence type="ECO:0000256" key="1">
    <source>
        <dbReference type="ARBA" id="ARBA00000085"/>
    </source>
</evidence>
<dbReference type="PROSITE" id="PS50110">
    <property type="entry name" value="RESPONSE_REGULATORY"/>
    <property type="match status" value="2"/>
</dbReference>
<dbReference type="PRINTS" id="PR00344">
    <property type="entry name" value="BCTRLSENSOR"/>
</dbReference>
<dbReference type="SUPFAM" id="SSF55781">
    <property type="entry name" value="GAF domain-like"/>
    <property type="match status" value="1"/>
</dbReference>
<dbReference type="SMART" id="SM00388">
    <property type="entry name" value="HisKA"/>
    <property type="match status" value="2"/>
</dbReference>
<dbReference type="GeneID" id="27688392"/>
<evidence type="ECO:0000256" key="6">
    <source>
        <dbReference type="PROSITE-ProRule" id="PRU00169"/>
    </source>
</evidence>
<dbReference type="CDD" id="cd00082">
    <property type="entry name" value="HisKA"/>
    <property type="match status" value="2"/>
</dbReference>
<protein>
    <recommendedName>
        <fullName evidence="2">histidine kinase</fullName>
        <ecNumber evidence="2">2.7.13.3</ecNumber>
    </recommendedName>
</protein>
<evidence type="ECO:0000256" key="8">
    <source>
        <dbReference type="SAM" id="MobiDB-lite"/>
    </source>
</evidence>
<dbReference type="Pfam" id="PF02518">
    <property type="entry name" value="HATPase_c"/>
    <property type="match status" value="2"/>
</dbReference>
<evidence type="ECO:0000313" key="13">
    <source>
        <dbReference type="Proteomes" id="UP000053201"/>
    </source>
</evidence>
<organism evidence="12 13">
    <name type="scientific">Spizellomyces punctatus (strain DAOM BR117)</name>
    <dbReference type="NCBI Taxonomy" id="645134"/>
    <lineage>
        <taxon>Eukaryota</taxon>
        <taxon>Fungi</taxon>
        <taxon>Fungi incertae sedis</taxon>
        <taxon>Chytridiomycota</taxon>
        <taxon>Chytridiomycota incertae sedis</taxon>
        <taxon>Chytridiomycetes</taxon>
        <taxon>Spizellomycetales</taxon>
        <taxon>Spizellomycetaceae</taxon>
        <taxon>Spizellomyces</taxon>
    </lineage>
</organism>
<dbReference type="eggNOG" id="KOG0519">
    <property type="taxonomic scope" value="Eukaryota"/>
</dbReference>
<dbReference type="InterPro" id="IPR000014">
    <property type="entry name" value="PAS"/>
</dbReference>
<feature type="domain" description="PAS" evidence="11">
    <location>
        <begin position="878"/>
        <end position="948"/>
    </location>
</feature>
<dbReference type="OrthoDB" id="5378913at2759"/>
<keyword evidence="3 6" id="KW-0597">Phosphoprotein</keyword>
<dbReference type="eggNOG" id="KOG1601">
    <property type="taxonomic scope" value="Eukaryota"/>
</dbReference>
<dbReference type="SMART" id="SM00448">
    <property type="entry name" value="REC"/>
    <property type="match status" value="2"/>
</dbReference>
<comment type="catalytic activity">
    <reaction evidence="1">
        <text>ATP + protein L-histidine = ADP + protein N-phospho-L-histidine.</text>
        <dbReference type="EC" id="2.7.13.3"/>
    </reaction>
</comment>
<dbReference type="Gene3D" id="3.40.50.2300">
    <property type="match status" value="2"/>
</dbReference>
<dbReference type="InterPro" id="IPR003594">
    <property type="entry name" value="HATPase_dom"/>
</dbReference>
<evidence type="ECO:0000259" key="11">
    <source>
        <dbReference type="PROSITE" id="PS50112"/>
    </source>
</evidence>
<dbReference type="PROSITE" id="PS50109">
    <property type="entry name" value="HIS_KIN"/>
    <property type="match status" value="2"/>
</dbReference>
<evidence type="ECO:0000259" key="9">
    <source>
        <dbReference type="PROSITE" id="PS50109"/>
    </source>
</evidence>
<keyword evidence="13" id="KW-1185">Reference proteome</keyword>
<feature type="domain" description="Response regulatory" evidence="10">
    <location>
        <begin position="1419"/>
        <end position="1540"/>
    </location>
</feature>
<evidence type="ECO:0000256" key="3">
    <source>
        <dbReference type="ARBA" id="ARBA00022553"/>
    </source>
</evidence>
<dbReference type="EMBL" id="KQ257457">
    <property type="protein sequence ID" value="KNC99582.1"/>
    <property type="molecule type" value="Genomic_DNA"/>
</dbReference>
<feature type="compositionally biased region" description="Low complexity" evidence="8">
    <location>
        <begin position="1268"/>
        <end position="1278"/>
    </location>
</feature>
<dbReference type="InterPro" id="IPR011006">
    <property type="entry name" value="CheY-like_superfamily"/>
</dbReference>
<feature type="domain" description="Response regulatory" evidence="10">
    <location>
        <begin position="741"/>
        <end position="855"/>
    </location>
</feature>
<dbReference type="Pfam" id="PF00512">
    <property type="entry name" value="HisKA"/>
    <property type="match status" value="1"/>
</dbReference>
<dbReference type="Gene3D" id="3.30.565.10">
    <property type="entry name" value="Histidine kinase-like ATPase, C-terminal domain"/>
    <property type="match status" value="2"/>
</dbReference>
<dbReference type="Gene3D" id="1.10.287.130">
    <property type="match status" value="2"/>
</dbReference>
<dbReference type="STRING" id="645134.A0A0L0HET3"/>
<dbReference type="Proteomes" id="UP000053201">
    <property type="component" value="Unassembled WGS sequence"/>
</dbReference>
<dbReference type="SUPFAM" id="SSF55874">
    <property type="entry name" value="ATPase domain of HSP90 chaperone/DNA topoisomerase II/histidine kinase"/>
    <property type="match status" value="2"/>
</dbReference>
<dbReference type="GO" id="GO:0000155">
    <property type="term" value="F:phosphorelay sensor kinase activity"/>
    <property type="evidence" value="ECO:0007669"/>
    <property type="project" value="InterPro"/>
</dbReference>
<dbReference type="CDD" id="cd00130">
    <property type="entry name" value="PAS"/>
    <property type="match status" value="1"/>
</dbReference>
<dbReference type="EC" id="2.7.13.3" evidence="2"/>
<dbReference type="InterPro" id="IPR036890">
    <property type="entry name" value="HATPase_C_sf"/>
</dbReference>
<dbReference type="Gene3D" id="3.30.450.20">
    <property type="entry name" value="PAS domain"/>
    <property type="match status" value="2"/>
</dbReference>
<evidence type="ECO:0000256" key="4">
    <source>
        <dbReference type="ARBA" id="ARBA00022679"/>
    </source>
</evidence>
<name>A0A0L0HET3_SPIPD</name>
<dbReference type="PANTHER" id="PTHR43047">
    <property type="entry name" value="TWO-COMPONENT HISTIDINE PROTEIN KINASE"/>
    <property type="match status" value="1"/>
</dbReference>
<accession>A0A0L0HET3</accession>
<dbReference type="GO" id="GO:0005886">
    <property type="term" value="C:plasma membrane"/>
    <property type="evidence" value="ECO:0007669"/>
    <property type="project" value="TreeGrafter"/>
</dbReference>
<dbReference type="RefSeq" id="XP_016607622.1">
    <property type="nucleotide sequence ID" value="XM_016753209.1"/>
</dbReference>
<keyword evidence="7" id="KW-0175">Coiled coil</keyword>
<dbReference type="InterPro" id="IPR001789">
    <property type="entry name" value="Sig_transdc_resp-reg_receiver"/>
</dbReference>
<feature type="domain" description="Histidine kinase" evidence="9">
    <location>
        <begin position="1036"/>
        <end position="1380"/>
    </location>
</feature>
<evidence type="ECO:0000259" key="10">
    <source>
        <dbReference type="PROSITE" id="PS50110"/>
    </source>
</evidence>
<dbReference type="InterPro" id="IPR004358">
    <property type="entry name" value="Sig_transdc_His_kin-like_C"/>
</dbReference>
<dbReference type="InterPro" id="IPR005467">
    <property type="entry name" value="His_kinase_dom"/>
</dbReference>
<proteinExistence type="predicted"/>
<evidence type="ECO:0000256" key="7">
    <source>
        <dbReference type="SAM" id="Coils"/>
    </source>
</evidence>
<sequence>MSVPKIPTLDTYDAVWSWNPLASRTLPQPSFEALTGLSYSDYQSGWLTAVHPSDRHALLQHALPSSSSNTTIPVGRSWRTTTRIRCKTHYVRACLNATWLNNAWIIGCLVLDELVLDVNEVLSRGGVMGKLVREKDWSCTELGCVQQWSSSLVTAVSFLLRSAFPFILFWGPSRCVIYNDGYIPIFGTKHPHILGAPAFEAWGEVWDVIAPMLDQTFAGEATWSEDQLLLLTRSGYVEGICYFTWSYSPVRNEDGSVGGAMTPITETTQRVLSERRLLLLRELGAVTGNVQSEEEACTLAANVFREQSADLPFTLIYILDPTRQVLVLRESTHLSPGHSACIPELPITTTTPWPFSQVLTTRTRLELDLTTLPHSFPGRSISGTHSPCTHALLLPIGEQDPMGVFIAGVNPLRALDANYKFFMEQARAQLAAAMSTGRAYREEKKRAEALAEIDRAKTAFFSNVSHEFRTPLTLILGPLSDVLDDPTLSSSHRDALQVMHRNSLRLLKLVNSILDFSRIEAGRMQALYKPTDLGIATANAASMFRAAIEKAGLEFVVDVCEGEEVYVDLDMWEKIVFNLLSNAFKNTLKGGIYVHLASNPTTLSLSVRDTGCGVPETDLTRLFERFYRADTSHGRSHEGTGIGLALTLELAKLHGGTIDVSSTVGTGTIFTVHIPRGKNHLPPDRIQESDVTQTTGTNTIGESFVAEALRWSDPPDLGPSPPTRLLTPPLSVSDTDDDRPRILLADDNADMRSYVSGLLRACVVRVVADGVEAYEWAVREPPDLILSDVMMPRMNGFELLARIKSHPILKSIPFILLSARAGDEARVEGLQAGADDYLVKPFSARELRARIKTHLDLGRLRGELERLVQQRTAALAESERRYRLLADLAPVGILQADPTGHIEFTNDRWWHILGRDRTNYHPTDWESFVHPDDRTLMSTNWSNALSKLQPYQIECRCITEGGSIVHVMTEGVPDVVLKSDGTTEHRGWYLATIDISERKALEAERLDRLRNAEAEQRKRAEEAEENRRHQEMFIDMICHEIRNPLNGVINNADLVRLNLRSRRTLCEILWKIAQSHADLVPPALAQSTWTQWTQDLEAIDAIEMCTRHQKVITDDVLNLSKLRSERIVLAPIQCSPEQVTLAVIRMFSAELRRKKIECTAYRVHGHLPDPPPPKTTLLNTYHVTPITTDSQTTTVLIDPDRLSQVLFNLVSNAIKFANTNPRLDPGIATPFSSLPCVMHSRITIFLEYTWGAPVLPLSSALSPSSSSSCVASTSPSHSTQCPPPHSTTTATITNSTTTHHSTPPTHLLITIHDNGKGMTETDESALQASTPANLKTYRDYTSNALGLFICKQFVDIMGGWISVERCAEGTEIRVCFLVGNVSVSPPSPLVLSSSSTSLPSLDRKSVLDSSQDLPPTNLSVLIVEDNLVNQRVLKRQLDLAGFKSQVANNGAEAVEMTEKEQFDVVIMDLEMPVMDGLEATQRIRAREAHLPRSLRHTPILGLSGNARREFQEKALGVGMNRFMVKPYDRKELVGCLVGLVGQGR</sequence>
<dbReference type="SMART" id="SM00091">
    <property type="entry name" value="PAS"/>
    <property type="match status" value="1"/>
</dbReference>
<keyword evidence="5" id="KW-0418">Kinase</keyword>